<reference evidence="4" key="1">
    <citation type="journal article" date="2014" name="Int. J. Syst. Evol. Microbiol.">
        <title>Complete genome sequence of Corynebacterium casei LMG S-19264T (=DSM 44701T), isolated from a smear-ripened cheese.</title>
        <authorList>
            <consortium name="US DOE Joint Genome Institute (JGI-PGF)"/>
            <person name="Walter F."/>
            <person name="Albersmeier A."/>
            <person name="Kalinowski J."/>
            <person name="Ruckert C."/>
        </authorList>
    </citation>
    <scope>NUCLEOTIDE SEQUENCE</scope>
    <source>
        <strain evidence="4">KCTC 23224</strain>
    </source>
</reference>
<dbReference type="SUPFAM" id="SSF53474">
    <property type="entry name" value="alpha/beta-Hydrolases"/>
    <property type="match status" value="1"/>
</dbReference>
<feature type="domain" description="Peptidase S9 prolyl oligopeptidase catalytic" evidence="3">
    <location>
        <begin position="548"/>
        <end position="726"/>
    </location>
</feature>
<dbReference type="EMBL" id="BMYF01000012">
    <property type="protein sequence ID" value="GHB39659.1"/>
    <property type="molecule type" value="Genomic_DNA"/>
</dbReference>
<evidence type="ECO:0000256" key="1">
    <source>
        <dbReference type="ARBA" id="ARBA00022801"/>
    </source>
</evidence>
<feature type="signal peptide" evidence="2">
    <location>
        <begin position="1"/>
        <end position="20"/>
    </location>
</feature>
<accession>A0A8J3CYB6</accession>
<evidence type="ECO:0000313" key="4">
    <source>
        <dbReference type="EMBL" id="GHB39659.1"/>
    </source>
</evidence>
<dbReference type="GO" id="GO:0006508">
    <property type="term" value="P:proteolysis"/>
    <property type="evidence" value="ECO:0007669"/>
    <property type="project" value="InterPro"/>
</dbReference>
<evidence type="ECO:0000259" key="3">
    <source>
        <dbReference type="Pfam" id="PF00326"/>
    </source>
</evidence>
<organism evidence="4 5">
    <name type="scientific">Mongoliitalea lutea</name>
    <dbReference type="NCBI Taxonomy" id="849756"/>
    <lineage>
        <taxon>Bacteria</taxon>
        <taxon>Pseudomonadati</taxon>
        <taxon>Bacteroidota</taxon>
        <taxon>Cytophagia</taxon>
        <taxon>Cytophagales</taxon>
        <taxon>Cyclobacteriaceae</taxon>
        <taxon>Mongoliitalea</taxon>
    </lineage>
</organism>
<evidence type="ECO:0000313" key="5">
    <source>
        <dbReference type="Proteomes" id="UP000642809"/>
    </source>
</evidence>
<dbReference type="GO" id="GO:0004252">
    <property type="term" value="F:serine-type endopeptidase activity"/>
    <property type="evidence" value="ECO:0007669"/>
    <property type="project" value="TreeGrafter"/>
</dbReference>
<dbReference type="RefSeq" id="WP_189581888.1">
    <property type="nucleotide sequence ID" value="NZ_BMYF01000012.1"/>
</dbReference>
<evidence type="ECO:0000256" key="2">
    <source>
        <dbReference type="SAM" id="SignalP"/>
    </source>
</evidence>
<dbReference type="PANTHER" id="PTHR42776:SF27">
    <property type="entry name" value="DIPEPTIDYL PEPTIDASE FAMILY MEMBER 6"/>
    <property type="match status" value="1"/>
</dbReference>
<keyword evidence="1" id="KW-0378">Hydrolase</keyword>
<dbReference type="AlphaFoldDB" id="A0A8J3CYB6"/>
<sequence>MKTRFYFVLISFLLSNLAVAQKTNFTVEDAINVRSIGSTTLSDDGKLLAGVITDGRSRFGVDHFRFQDPSYINVFPGQFVIIDTESGAMSFPYDNPSRVTSFTWSPNSRELAFLEQKGEKLHLMIYDTNRKRVREIKIVGNPLLANSTLTWTADGQAILLHARAVDWMDRAMELYNAATKGPVVVYDGSKPFLNWDEIRNTNALTRVLRVELSKGASTELLPEGNYGGVYLSEDNQYLIFNETFPLKTSYVRNEGTEYQVSYKKLSKADSTHILYKRNKQRRNYNWSDSKAKFAWVDSGYVFIQSLGDTVIHNLTKGKAYSDEEKKKEVKFSITSWSPSENQLLLSSDKGYWLVDAKGESLEMVYEFPKDKEKAPNLSLAHWSSDEQTLFFSYSEKERWRRGFVRFDVNTREMKDIIVDERLYTGIQKAKNSDRIVLNLSDGDMPSDLVATDWSFATMQPLTNLNPWLSEKKMTRSELISYRNVDGKELQGILYYPVDYEEGKKYPLVCEVYESFFANGYNRNMNLFANQGYFALRPSVDLEMGYPGEAWVKGITAAINKLVDEGKVDNDKVGVQGGSYGGYATSLLITQTDRFAAAINISGKVNIISFLGDSPKIGTRNYTAAEYGQDRIGGTLWDEPLKYLATTAVLYADRIETPHLILTGEGDWNVPGTNSRELFYAMRRLGKDVTWVNYLNGGHGAGAASNESDFYDHWNRVFEFYEKHFNKEKDID</sequence>
<protein>
    <recommendedName>
        <fullName evidence="3">Peptidase S9 prolyl oligopeptidase catalytic domain-containing protein</fullName>
    </recommendedName>
</protein>
<name>A0A8J3CYB6_9BACT</name>
<keyword evidence="2" id="KW-0732">Signal</keyword>
<gene>
    <name evidence="4" type="ORF">GCM10008106_20960</name>
</gene>
<keyword evidence="5" id="KW-1185">Reference proteome</keyword>
<dbReference type="Pfam" id="PF00326">
    <property type="entry name" value="Peptidase_S9"/>
    <property type="match status" value="1"/>
</dbReference>
<dbReference type="PANTHER" id="PTHR42776">
    <property type="entry name" value="SERINE PEPTIDASE S9 FAMILY MEMBER"/>
    <property type="match status" value="1"/>
</dbReference>
<dbReference type="SUPFAM" id="SSF82171">
    <property type="entry name" value="DPP6 N-terminal domain-like"/>
    <property type="match status" value="1"/>
</dbReference>
<comment type="caution">
    <text evidence="4">The sequence shown here is derived from an EMBL/GenBank/DDBJ whole genome shotgun (WGS) entry which is preliminary data.</text>
</comment>
<dbReference type="InterPro" id="IPR001375">
    <property type="entry name" value="Peptidase_S9_cat"/>
</dbReference>
<dbReference type="Proteomes" id="UP000642809">
    <property type="component" value="Unassembled WGS sequence"/>
</dbReference>
<dbReference type="InterPro" id="IPR029058">
    <property type="entry name" value="AB_hydrolase_fold"/>
</dbReference>
<proteinExistence type="predicted"/>
<dbReference type="InterPro" id="IPR011042">
    <property type="entry name" value="6-blade_b-propeller_TolB-like"/>
</dbReference>
<dbReference type="Gene3D" id="2.120.10.30">
    <property type="entry name" value="TolB, C-terminal domain"/>
    <property type="match status" value="1"/>
</dbReference>
<reference evidence="4" key="2">
    <citation type="submission" date="2020-09" db="EMBL/GenBank/DDBJ databases">
        <authorList>
            <person name="Sun Q."/>
            <person name="Kim S."/>
        </authorList>
    </citation>
    <scope>NUCLEOTIDE SEQUENCE</scope>
    <source>
        <strain evidence="4">KCTC 23224</strain>
    </source>
</reference>
<feature type="chain" id="PRO_5035278373" description="Peptidase S9 prolyl oligopeptidase catalytic domain-containing protein" evidence="2">
    <location>
        <begin position="21"/>
        <end position="731"/>
    </location>
</feature>
<dbReference type="Gene3D" id="3.40.50.1820">
    <property type="entry name" value="alpha/beta hydrolase"/>
    <property type="match status" value="1"/>
</dbReference>